<evidence type="ECO:0000256" key="3">
    <source>
        <dbReference type="ARBA" id="ARBA00022989"/>
    </source>
</evidence>
<dbReference type="InterPro" id="IPR020846">
    <property type="entry name" value="MFS_dom"/>
</dbReference>
<protein>
    <recommendedName>
        <fullName evidence="6">Major facilitator superfamily (MFS) profile domain-containing protein</fullName>
    </recommendedName>
</protein>
<evidence type="ECO:0000256" key="4">
    <source>
        <dbReference type="ARBA" id="ARBA00023136"/>
    </source>
</evidence>
<dbReference type="Proteomes" id="UP001358417">
    <property type="component" value="Unassembled WGS sequence"/>
</dbReference>
<dbReference type="PROSITE" id="PS50850">
    <property type="entry name" value="MFS"/>
    <property type="match status" value="1"/>
</dbReference>
<sequence>MESEKPSTTQVQHADLLEPSDPDLRAAPVIHAKTIIVVTSVCSVYFAQLMYLVGAGSHARDIAAVVGGTDKSSWISSSVPILAVVLSSPISQAADLWGRKWFLVGLTSLGGIGCVITSRANSMTMAIAGGVIAAASFGAQPLVIAIPSEVLPRRLRPVAQASSNIIGVLGAVFGLLLGAAVTRKGHVGGFRVYWYIAAGLYIASALACALFYNPPPRELQTTLNRREKMKALDWMGYALLSTGLILFCMSLIWSQNPYPWTNAHVLATFLIGITISTGLIIYETKYKRDGIFHHKLFMQSRNFALAVGCIFVEGLVFFTGTYYYPYQVGVLYTADSLLGALRISVSFLVGCGSAGIAGWYCSKRRSLRAPLLLSFVFLTLFNVLMATTRPGSNREVWGYIMIFGFALGVCVLVLISVAQFATPPSMIATATGLLVTMRNLGGAVGLAVYKAVFTHTLSSNLSRRVSEAVLPLGLPASSLKPLITALVTHDTTGISRVPGISKSIIAAGGHAVLEAYSAAFRHVWIVAACFGAVGIVLAYFVIDPKEEFNQQIDAPVEVQTLSSASHDTMEIPRFSGS</sequence>
<dbReference type="SUPFAM" id="SSF103473">
    <property type="entry name" value="MFS general substrate transporter"/>
    <property type="match status" value="1"/>
</dbReference>
<dbReference type="PANTHER" id="PTHR23501">
    <property type="entry name" value="MAJOR FACILITATOR SUPERFAMILY"/>
    <property type="match status" value="1"/>
</dbReference>
<dbReference type="InterPro" id="IPR005829">
    <property type="entry name" value="Sugar_transporter_CS"/>
</dbReference>
<dbReference type="GO" id="GO:0005886">
    <property type="term" value="C:plasma membrane"/>
    <property type="evidence" value="ECO:0007669"/>
    <property type="project" value="TreeGrafter"/>
</dbReference>
<evidence type="ECO:0000256" key="2">
    <source>
        <dbReference type="ARBA" id="ARBA00022692"/>
    </source>
</evidence>
<name>A0AAV9NEZ2_9EURO</name>
<feature type="transmembrane region" description="Helical" evidence="5">
    <location>
        <begin position="74"/>
        <end position="94"/>
    </location>
</feature>
<gene>
    <name evidence="7" type="ORF">LTR84_012786</name>
</gene>
<dbReference type="InterPro" id="IPR011701">
    <property type="entry name" value="MFS"/>
</dbReference>
<dbReference type="GeneID" id="89980928"/>
<feature type="transmembrane region" description="Helical" evidence="5">
    <location>
        <begin position="265"/>
        <end position="282"/>
    </location>
</feature>
<feature type="transmembrane region" description="Helical" evidence="5">
    <location>
        <begin position="126"/>
        <end position="146"/>
    </location>
</feature>
<feature type="transmembrane region" description="Helical" evidence="5">
    <location>
        <begin position="101"/>
        <end position="120"/>
    </location>
</feature>
<feature type="transmembrane region" description="Helical" evidence="5">
    <location>
        <begin position="158"/>
        <end position="180"/>
    </location>
</feature>
<comment type="subcellular location">
    <subcellularLocation>
        <location evidence="1">Membrane</location>
        <topology evidence="1">Multi-pass membrane protein</topology>
    </subcellularLocation>
</comment>
<dbReference type="Gene3D" id="1.20.1250.20">
    <property type="entry name" value="MFS general substrate transporter like domains"/>
    <property type="match status" value="1"/>
</dbReference>
<reference evidence="7 8" key="1">
    <citation type="submission" date="2023-08" db="EMBL/GenBank/DDBJ databases">
        <title>Black Yeasts Isolated from many extreme environments.</title>
        <authorList>
            <person name="Coleine C."/>
            <person name="Stajich J.E."/>
            <person name="Selbmann L."/>
        </authorList>
    </citation>
    <scope>NUCLEOTIDE SEQUENCE [LARGE SCALE GENOMIC DNA]</scope>
    <source>
        <strain evidence="7 8">CCFEE 5792</strain>
    </source>
</reference>
<feature type="transmembrane region" description="Helical" evidence="5">
    <location>
        <begin position="336"/>
        <end position="360"/>
    </location>
</feature>
<dbReference type="Pfam" id="PF07690">
    <property type="entry name" value="MFS_1"/>
    <property type="match status" value="1"/>
</dbReference>
<keyword evidence="8" id="KW-1185">Reference proteome</keyword>
<keyword evidence="3 5" id="KW-1133">Transmembrane helix</keyword>
<evidence type="ECO:0000259" key="6">
    <source>
        <dbReference type="PROSITE" id="PS50850"/>
    </source>
</evidence>
<feature type="transmembrane region" description="Helical" evidence="5">
    <location>
        <begin position="303"/>
        <end position="324"/>
    </location>
</feature>
<dbReference type="PROSITE" id="PS00216">
    <property type="entry name" value="SUGAR_TRANSPORT_1"/>
    <property type="match status" value="1"/>
</dbReference>
<dbReference type="RefSeq" id="XP_064708203.1">
    <property type="nucleotide sequence ID" value="XM_064856303.1"/>
</dbReference>
<feature type="transmembrane region" description="Helical" evidence="5">
    <location>
        <begin position="35"/>
        <end position="54"/>
    </location>
</feature>
<proteinExistence type="predicted"/>
<feature type="domain" description="Major facilitator superfamily (MFS) profile" evidence="6">
    <location>
        <begin position="35"/>
        <end position="546"/>
    </location>
</feature>
<organism evidence="7 8">
    <name type="scientific">Exophiala bonariae</name>
    <dbReference type="NCBI Taxonomy" id="1690606"/>
    <lineage>
        <taxon>Eukaryota</taxon>
        <taxon>Fungi</taxon>
        <taxon>Dikarya</taxon>
        <taxon>Ascomycota</taxon>
        <taxon>Pezizomycotina</taxon>
        <taxon>Eurotiomycetes</taxon>
        <taxon>Chaetothyriomycetidae</taxon>
        <taxon>Chaetothyriales</taxon>
        <taxon>Herpotrichiellaceae</taxon>
        <taxon>Exophiala</taxon>
    </lineage>
</organism>
<feature type="transmembrane region" description="Helical" evidence="5">
    <location>
        <begin position="367"/>
        <end position="384"/>
    </location>
</feature>
<dbReference type="PANTHER" id="PTHR23501:SF195">
    <property type="entry name" value="PEP5"/>
    <property type="match status" value="1"/>
</dbReference>
<feature type="transmembrane region" description="Helical" evidence="5">
    <location>
        <begin position="396"/>
        <end position="415"/>
    </location>
</feature>
<comment type="caution">
    <text evidence="7">The sequence shown here is derived from an EMBL/GenBank/DDBJ whole genome shotgun (WGS) entry which is preliminary data.</text>
</comment>
<evidence type="ECO:0000256" key="5">
    <source>
        <dbReference type="SAM" id="Phobius"/>
    </source>
</evidence>
<feature type="transmembrane region" description="Helical" evidence="5">
    <location>
        <begin position="427"/>
        <end position="449"/>
    </location>
</feature>
<feature type="transmembrane region" description="Helical" evidence="5">
    <location>
        <begin position="192"/>
        <end position="213"/>
    </location>
</feature>
<dbReference type="GO" id="GO:0022857">
    <property type="term" value="F:transmembrane transporter activity"/>
    <property type="evidence" value="ECO:0007669"/>
    <property type="project" value="InterPro"/>
</dbReference>
<keyword evidence="2 5" id="KW-0812">Transmembrane</keyword>
<feature type="transmembrane region" description="Helical" evidence="5">
    <location>
        <begin position="523"/>
        <end position="542"/>
    </location>
</feature>
<evidence type="ECO:0000313" key="7">
    <source>
        <dbReference type="EMBL" id="KAK5056233.1"/>
    </source>
</evidence>
<dbReference type="AlphaFoldDB" id="A0AAV9NEZ2"/>
<dbReference type="EMBL" id="JAVRRD010000008">
    <property type="protein sequence ID" value="KAK5056233.1"/>
    <property type="molecule type" value="Genomic_DNA"/>
</dbReference>
<evidence type="ECO:0000313" key="8">
    <source>
        <dbReference type="Proteomes" id="UP001358417"/>
    </source>
</evidence>
<accession>A0AAV9NEZ2</accession>
<keyword evidence="4 5" id="KW-0472">Membrane</keyword>
<evidence type="ECO:0000256" key="1">
    <source>
        <dbReference type="ARBA" id="ARBA00004141"/>
    </source>
</evidence>
<feature type="transmembrane region" description="Helical" evidence="5">
    <location>
        <begin position="234"/>
        <end position="253"/>
    </location>
</feature>
<dbReference type="InterPro" id="IPR036259">
    <property type="entry name" value="MFS_trans_sf"/>
</dbReference>